<proteinExistence type="predicted"/>
<evidence type="ECO:0000313" key="2">
    <source>
        <dbReference type="Proteomes" id="UP001077788"/>
    </source>
</evidence>
<reference evidence="1" key="1">
    <citation type="journal article" date="2021" name="Vet Sci">
        <title>O-Serogroups and Pathovirotypes of Escherichia coli Isolated from Post-Weaning Piglets Showing Diarrhoea and/or Oedema in South Korea.</title>
        <authorList>
            <person name="Byun J.W."/>
            <person name="Moon B.Y."/>
            <person name="Do K.H."/>
            <person name="Lee K."/>
            <person name="Lee H.Y."/>
            <person name="Kim W.I."/>
            <person name="So B."/>
            <person name="Lee W.K."/>
        </authorList>
    </citation>
    <scope>NUCLEOTIDE SEQUENCE</scope>
    <source>
        <strain evidence="1">84/14</strain>
    </source>
</reference>
<evidence type="ECO:0000313" key="1">
    <source>
        <dbReference type="EMBL" id="MCY6524836.1"/>
    </source>
</evidence>
<sequence length="78" mass="9355">MMNKHKTNWHLILYPTLWAYRNVKASIGFTHFHLIFEEEVVLPIEYEIPSLHLAIALLLDSQPLEKWLIMLEHSTEYH</sequence>
<dbReference type="RefSeq" id="WP_267991963.1">
    <property type="nucleotide sequence ID" value="NZ_JAPQFC010000348.1"/>
</dbReference>
<reference evidence="1" key="2">
    <citation type="submission" date="2022-12" db="EMBL/GenBank/DDBJ databases">
        <authorList>
            <person name="Kardos G."/>
            <person name="Sarkozi R."/>
            <person name="Laczko L."/>
            <person name="Marton S."/>
            <person name="Makrai L."/>
            <person name="Banyai K."/>
            <person name="Fodor L."/>
        </authorList>
    </citation>
    <scope>NUCLEOTIDE SEQUENCE</scope>
    <source>
        <strain evidence="1">84/14</strain>
    </source>
</reference>
<protein>
    <submittedName>
        <fullName evidence="1">Uncharacterized protein</fullName>
    </submittedName>
</protein>
<name>A0A9Q4HAJ7_ACTPL</name>
<gene>
    <name evidence="1" type="ORF">OYG11_11545</name>
</gene>
<organism evidence="1 2">
    <name type="scientific">Actinobacillus pleuropneumoniae</name>
    <name type="common">Haemophilus pleuropneumoniae</name>
    <dbReference type="NCBI Taxonomy" id="715"/>
    <lineage>
        <taxon>Bacteria</taxon>
        <taxon>Pseudomonadati</taxon>
        <taxon>Pseudomonadota</taxon>
        <taxon>Gammaproteobacteria</taxon>
        <taxon>Pasteurellales</taxon>
        <taxon>Pasteurellaceae</taxon>
        <taxon>Actinobacillus</taxon>
    </lineage>
</organism>
<dbReference type="EMBL" id="JAPQFC010000348">
    <property type="protein sequence ID" value="MCY6524836.1"/>
    <property type="molecule type" value="Genomic_DNA"/>
</dbReference>
<accession>A0A9Q4HAJ7</accession>
<comment type="caution">
    <text evidence="1">The sequence shown here is derived from an EMBL/GenBank/DDBJ whole genome shotgun (WGS) entry which is preliminary data.</text>
</comment>
<feature type="non-terminal residue" evidence="1">
    <location>
        <position position="78"/>
    </location>
</feature>
<dbReference type="AlphaFoldDB" id="A0A9Q4HAJ7"/>
<dbReference type="Proteomes" id="UP001077788">
    <property type="component" value="Unassembled WGS sequence"/>
</dbReference>